<keyword evidence="2" id="KW-0325">Glycoprotein</keyword>
<dbReference type="EMBL" id="LT934113">
    <property type="protein sequence ID" value="VAH24950.1"/>
    <property type="molecule type" value="Genomic_DNA"/>
</dbReference>
<evidence type="ECO:0000256" key="3">
    <source>
        <dbReference type="SAM" id="Phobius"/>
    </source>
</evidence>
<dbReference type="InterPro" id="IPR039391">
    <property type="entry name" value="Phytocyanin-like"/>
</dbReference>
<dbReference type="GO" id="GO:0009055">
    <property type="term" value="F:electron transfer activity"/>
    <property type="evidence" value="ECO:0007669"/>
    <property type="project" value="InterPro"/>
</dbReference>
<dbReference type="InterPro" id="IPR008972">
    <property type="entry name" value="Cupredoxin"/>
</dbReference>
<reference evidence="5 6" key="1">
    <citation type="submission" date="2017-09" db="EMBL/GenBank/DDBJ databases">
        <authorList>
            <consortium name="International Durum Wheat Genome Sequencing Consortium (IDWGSC)"/>
            <person name="Milanesi L."/>
        </authorList>
    </citation>
    <scope>NUCLEOTIDE SEQUENCE [LARGE SCALE GENOMIC DNA]</scope>
    <source>
        <strain evidence="6">cv. Svevo</strain>
    </source>
</reference>
<dbReference type="FunFam" id="2.60.40.420:FF:000034">
    <property type="entry name" value="Cupredoxin superfamily protein"/>
    <property type="match status" value="1"/>
</dbReference>
<dbReference type="PROSITE" id="PS51485">
    <property type="entry name" value="PHYTOCYANIN"/>
    <property type="match status" value="1"/>
</dbReference>
<organism evidence="5 6">
    <name type="scientific">Triticum turgidum subsp. durum</name>
    <name type="common">Durum wheat</name>
    <name type="synonym">Triticum durum</name>
    <dbReference type="NCBI Taxonomy" id="4567"/>
    <lineage>
        <taxon>Eukaryota</taxon>
        <taxon>Viridiplantae</taxon>
        <taxon>Streptophyta</taxon>
        <taxon>Embryophyta</taxon>
        <taxon>Tracheophyta</taxon>
        <taxon>Spermatophyta</taxon>
        <taxon>Magnoliopsida</taxon>
        <taxon>Liliopsida</taxon>
        <taxon>Poales</taxon>
        <taxon>Poaceae</taxon>
        <taxon>BOP clade</taxon>
        <taxon>Pooideae</taxon>
        <taxon>Triticodae</taxon>
        <taxon>Triticeae</taxon>
        <taxon>Triticinae</taxon>
        <taxon>Triticum</taxon>
    </lineage>
</organism>
<sequence>MRPVYMIRRRPSPNTSNQLRNRLLFHFVVLVICGNENKSRETPLMARGTMVPTLLVLLLAIFCATTVVHSKEWIVGRQNGWFFSISNWGDDKPIKVGDVLVFKYKAIAHNVVQVSEEDYNACTVSRPSPTYRSGNDHIKVTSSGRFFFICYVKTPLHCENGMKIAITVQ</sequence>
<dbReference type="CDD" id="cd04216">
    <property type="entry name" value="Phytocyanin"/>
    <property type="match status" value="1"/>
</dbReference>
<dbReference type="GO" id="GO:0005886">
    <property type="term" value="C:plasma membrane"/>
    <property type="evidence" value="ECO:0007669"/>
    <property type="project" value="TreeGrafter"/>
</dbReference>
<proteinExistence type="predicted"/>
<dbReference type="Proteomes" id="UP000324705">
    <property type="component" value="Chromosome 2A"/>
</dbReference>
<dbReference type="PANTHER" id="PTHR33021">
    <property type="entry name" value="BLUE COPPER PROTEIN"/>
    <property type="match status" value="1"/>
</dbReference>
<dbReference type="Pfam" id="PF02298">
    <property type="entry name" value="Cu_bind_like"/>
    <property type="match status" value="1"/>
</dbReference>
<evidence type="ECO:0000259" key="4">
    <source>
        <dbReference type="PROSITE" id="PS51485"/>
    </source>
</evidence>
<evidence type="ECO:0000313" key="6">
    <source>
        <dbReference type="Proteomes" id="UP000324705"/>
    </source>
</evidence>
<evidence type="ECO:0000256" key="1">
    <source>
        <dbReference type="ARBA" id="ARBA00023157"/>
    </source>
</evidence>
<dbReference type="Gramene" id="TRITD2Av1G009070.1">
    <property type="protein sequence ID" value="TRITD2Av1G009070.1"/>
    <property type="gene ID" value="TRITD2Av1G009070"/>
</dbReference>
<keyword evidence="3" id="KW-0472">Membrane</keyword>
<keyword evidence="3" id="KW-1133">Transmembrane helix</keyword>
<dbReference type="AlphaFoldDB" id="A0A9R1R1F1"/>
<evidence type="ECO:0000313" key="5">
    <source>
        <dbReference type="EMBL" id="VAH24950.1"/>
    </source>
</evidence>
<dbReference type="InterPro" id="IPR003245">
    <property type="entry name" value="Phytocyanin_dom"/>
</dbReference>
<name>A0A9R1R1F1_TRITD</name>
<dbReference type="PANTHER" id="PTHR33021:SF354">
    <property type="entry name" value="GENOME ASSEMBLY, CHROMOSOME: II"/>
    <property type="match status" value="1"/>
</dbReference>
<keyword evidence="1" id="KW-1015">Disulfide bond</keyword>
<dbReference type="SUPFAM" id="SSF49503">
    <property type="entry name" value="Cupredoxins"/>
    <property type="match status" value="1"/>
</dbReference>
<evidence type="ECO:0000256" key="2">
    <source>
        <dbReference type="ARBA" id="ARBA00023180"/>
    </source>
</evidence>
<dbReference type="OMA" id="ICGNENK"/>
<dbReference type="Gene3D" id="2.60.40.420">
    <property type="entry name" value="Cupredoxins - blue copper proteins"/>
    <property type="match status" value="1"/>
</dbReference>
<keyword evidence="6" id="KW-1185">Reference proteome</keyword>
<keyword evidence="3" id="KW-0812">Transmembrane</keyword>
<gene>
    <name evidence="5" type="ORF">TRITD_2Av1G009070</name>
</gene>
<protein>
    <recommendedName>
        <fullName evidence="4">Phytocyanin domain-containing protein</fullName>
    </recommendedName>
</protein>
<feature type="domain" description="Phytocyanin" evidence="4">
    <location>
        <begin position="71"/>
        <end position="169"/>
    </location>
</feature>
<accession>A0A9R1R1F1</accession>
<feature type="transmembrane region" description="Helical" evidence="3">
    <location>
        <begin position="49"/>
        <end position="68"/>
    </location>
</feature>